<dbReference type="InterPro" id="IPR044532">
    <property type="entry name" value="BRX-like"/>
</dbReference>
<protein>
    <submittedName>
        <fullName evidence="6">Protein BREVIS RADIX</fullName>
    </submittedName>
</protein>
<evidence type="ECO:0000259" key="5">
    <source>
        <dbReference type="PROSITE" id="PS51514"/>
    </source>
</evidence>
<dbReference type="Proteomes" id="UP001604336">
    <property type="component" value="Unassembled WGS sequence"/>
</dbReference>
<proteinExistence type="inferred from homology"/>
<accession>A0ABD1VZS7</accession>
<feature type="domain" description="BRX" evidence="5">
    <location>
        <begin position="221"/>
        <end position="276"/>
    </location>
</feature>
<sequence length="284" mass="32503">MSRNYDNWEKLVFAVLRREQDRDLARADSRSTSFSSNSISLDFEELSLSFRREVTNVKIGGRSSRSESVPSVLISDSFESSDNNSSSKGLDGNGLKSRNSVISINASQNEVEWIEQYEADVHVTVVAFQDGSRDIKQAHFSNRRFTEHQAETWWSKNREKVYKKYNIRRTRGIFGVPASNKAASRTERVVSQVNNAKDSGNGSRSRNSVDSNKVDTNQKEVELIEQFGPGVYITLVARQDGTRDIIRVRFSRKRFQKHQAMTWWSKNWEKVYGIFNIGGVDVLK</sequence>
<keyword evidence="3" id="KW-0539">Nucleus</keyword>
<organism evidence="6 7">
    <name type="scientific">Abeliophyllum distichum</name>
    <dbReference type="NCBI Taxonomy" id="126358"/>
    <lineage>
        <taxon>Eukaryota</taxon>
        <taxon>Viridiplantae</taxon>
        <taxon>Streptophyta</taxon>
        <taxon>Embryophyta</taxon>
        <taxon>Tracheophyta</taxon>
        <taxon>Spermatophyta</taxon>
        <taxon>Magnoliopsida</taxon>
        <taxon>eudicotyledons</taxon>
        <taxon>Gunneridae</taxon>
        <taxon>Pentapetalae</taxon>
        <taxon>asterids</taxon>
        <taxon>lamiids</taxon>
        <taxon>Lamiales</taxon>
        <taxon>Oleaceae</taxon>
        <taxon>Forsythieae</taxon>
        <taxon>Abeliophyllum</taxon>
    </lineage>
</organism>
<evidence type="ECO:0000256" key="2">
    <source>
        <dbReference type="ARBA" id="ARBA00009057"/>
    </source>
</evidence>
<comment type="caution">
    <text evidence="6">The sequence shown here is derived from an EMBL/GenBank/DDBJ whole genome shotgun (WGS) entry which is preliminary data.</text>
</comment>
<evidence type="ECO:0000256" key="4">
    <source>
        <dbReference type="SAM" id="MobiDB-lite"/>
    </source>
</evidence>
<gene>
    <name evidence="6" type="ORF">Adt_03131</name>
</gene>
<dbReference type="EMBL" id="JBFOLK010000001">
    <property type="protein sequence ID" value="KAL2542153.1"/>
    <property type="molecule type" value="Genomic_DNA"/>
</dbReference>
<name>A0ABD1VZS7_9LAMI</name>
<comment type="similarity">
    <text evidence="2">Belongs to the BRX family.</text>
</comment>
<dbReference type="PANTHER" id="PTHR46058">
    <property type="entry name" value="PROTEIN BREVIS RADIX-LIKE 1"/>
    <property type="match status" value="1"/>
</dbReference>
<evidence type="ECO:0000313" key="6">
    <source>
        <dbReference type="EMBL" id="KAL2542153.1"/>
    </source>
</evidence>
<evidence type="ECO:0000313" key="7">
    <source>
        <dbReference type="Proteomes" id="UP001604336"/>
    </source>
</evidence>
<dbReference type="PROSITE" id="PS51514">
    <property type="entry name" value="BRX"/>
    <property type="match status" value="2"/>
</dbReference>
<dbReference type="Pfam" id="PF08381">
    <property type="entry name" value="BRX"/>
    <property type="match status" value="2"/>
</dbReference>
<feature type="domain" description="BRX" evidence="5">
    <location>
        <begin position="111"/>
        <end position="166"/>
    </location>
</feature>
<dbReference type="InterPro" id="IPR013591">
    <property type="entry name" value="Brevis_radix_dom"/>
</dbReference>
<dbReference type="PANTHER" id="PTHR46058:SF2">
    <property type="entry name" value="PROTEIN BREVIS RADIX-LIKE 3"/>
    <property type="match status" value="1"/>
</dbReference>
<keyword evidence="7" id="KW-1185">Reference proteome</keyword>
<comment type="subcellular location">
    <subcellularLocation>
        <location evidence="1">Nucleus</location>
    </subcellularLocation>
</comment>
<dbReference type="GO" id="GO:0005634">
    <property type="term" value="C:nucleus"/>
    <property type="evidence" value="ECO:0007669"/>
    <property type="project" value="UniProtKB-SubCell"/>
</dbReference>
<dbReference type="AlphaFoldDB" id="A0ABD1VZS7"/>
<evidence type="ECO:0000256" key="1">
    <source>
        <dbReference type="ARBA" id="ARBA00004123"/>
    </source>
</evidence>
<evidence type="ECO:0000256" key="3">
    <source>
        <dbReference type="ARBA" id="ARBA00023242"/>
    </source>
</evidence>
<feature type="region of interest" description="Disordered" evidence="4">
    <location>
        <begin position="185"/>
        <end position="214"/>
    </location>
</feature>
<reference evidence="7" key="1">
    <citation type="submission" date="2024-07" db="EMBL/GenBank/DDBJ databases">
        <title>Two chromosome-level genome assemblies of Korean endemic species Abeliophyllum distichum and Forsythia ovata (Oleaceae).</title>
        <authorList>
            <person name="Jang H."/>
        </authorList>
    </citation>
    <scope>NUCLEOTIDE SEQUENCE [LARGE SCALE GENOMIC DNA]</scope>
</reference>
<feature type="compositionally biased region" description="Polar residues" evidence="4">
    <location>
        <begin position="189"/>
        <end position="211"/>
    </location>
</feature>